<feature type="DNA-binding region" description="H-T-H motif" evidence="4">
    <location>
        <begin position="20"/>
        <end position="39"/>
    </location>
</feature>
<name>A0A918FHC6_AGRME</name>
<dbReference type="PROSITE" id="PS50977">
    <property type="entry name" value="HTH_TETR_2"/>
    <property type="match status" value="1"/>
</dbReference>
<dbReference type="Gene3D" id="1.10.10.60">
    <property type="entry name" value="Homeodomain-like"/>
    <property type="match status" value="1"/>
</dbReference>
<keyword evidence="7" id="KW-1185">Reference proteome</keyword>
<keyword evidence="3" id="KW-0804">Transcription</keyword>
<dbReference type="Gene3D" id="1.10.357.10">
    <property type="entry name" value="Tetracycline Repressor, domain 2"/>
    <property type="match status" value="1"/>
</dbReference>
<feature type="domain" description="HTH tetR-type" evidence="5">
    <location>
        <begin position="1"/>
        <end position="57"/>
    </location>
</feature>
<sequence>MRISEIAERLFLARGYDETTVEDIANEAGISERTFFRYFATKDEVLFGRFETELQGLVEAIRARPAGEAPWTSLQHALDATFDELDERAAEERATLFRQIIDSSPHLLAGHLARIELFQRTLADALLERWQADHGDDAASEPDARLVLRALVSGFLAVVNEVTLSSEDQPIAVRRTIIAAALDAVRPAQADLGGAR</sequence>
<reference evidence="6" key="2">
    <citation type="submission" date="2020-09" db="EMBL/GenBank/DDBJ databases">
        <authorList>
            <person name="Sun Q."/>
            <person name="Ohkuma M."/>
        </authorList>
    </citation>
    <scope>NUCLEOTIDE SEQUENCE</scope>
    <source>
        <strain evidence="6">JCM 3346</strain>
    </source>
</reference>
<dbReference type="EMBL" id="BMRJ01000007">
    <property type="protein sequence ID" value="GGR37638.1"/>
    <property type="molecule type" value="Genomic_DNA"/>
</dbReference>
<evidence type="ECO:0000259" key="5">
    <source>
        <dbReference type="PROSITE" id="PS50977"/>
    </source>
</evidence>
<accession>A0A918FHC6</accession>
<dbReference type="Proteomes" id="UP000610303">
    <property type="component" value="Unassembled WGS sequence"/>
</dbReference>
<evidence type="ECO:0000313" key="6">
    <source>
        <dbReference type="EMBL" id="GGR37638.1"/>
    </source>
</evidence>
<dbReference type="Pfam" id="PF00440">
    <property type="entry name" value="TetR_N"/>
    <property type="match status" value="1"/>
</dbReference>
<dbReference type="InterPro" id="IPR023772">
    <property type="entry name" value="DNA-bd_HTH_TetR-type_CS"/>
</dbReference>
<evidence type="ECO:0000256" key="4">
    <source>
        <dbReference type="PROSITE-ProRule" id="PRU00335"/>
    </source>
</evidence>
<organism evidence="6 7">
    <name type="scientific">Agromyces mediolanus</name>
    <name type="common">Corynebacterium mediolanum</name>
    <dbReference type="NCBI Taxonomy" id="41986"/>
    <lineage>
        <taxon>Bacteria</taxon>
        <taxon>Bacillati</taxon>
        <taxon>Actinomycetota</taxon>
        <taxon>Actinomycetes</taxon>
        <taxon>Micrococcales</taxon>
        <taxon>Microbacteriaceae</taxon>
        <taxon>Agromyces</taxon>
    </lineage>
</organism>
<dbReference type="SUPFAM" id="SSF46689">
    <property type="entry name" value="Homeodomain-like"/>
    <property type="match status" value="1"/>
</dbReference>
<evidence type="ECO:0000256" key="3">
    <source>
        <dbReference type="ARBA" id="ARBA00023163"/>
    </source>
</evidence>
<dbReference type="PROSITE" id="PS01081">
    <property type="entry name" value="HTH_TETR_1"/>
    <property type="match status" value="1"/>
</dbReference>
<dbReference type="PANTHER" id="PTHR30055">
    <property type="entry name" value="HTH-TYPE TRANSCRIPTIONAL REGULATOR RUTR"/>
    <property type="match status" value="1"/>
</dbReference>
<dbReference type="PANTHER" id="PTHR30055:SF238">
    <property type="entry name" value="MYCOFACTOCIN BIOSYNTHESIS TRANSCRIPTIONAL REGULATOR MFTR-RELATED"/>
    <property type="match status" value="1"/>
</dbReference>
<keyword evidence="1" id="KW-0805">Transcription regulation</keyword>
<dbReference type="AlphaFoldDB" id="A0A918FHC6"/>
<dbReference type="GO" id="GO:0003700">
    <property type="term" value="F:DNA-binding transcription factor activity"/>
    <property type="evidence" value="ECO:0007669"/>
    <property type="project" value="TreeGrafter"/>
</dbReference>
<dbReference type="InterPro" id="IPR001647">
    <property type="entry name" value="HTH_TetR"/>
</dbReference>
<evidence type="ECO:0000256" key="2">
    <source>
        <dbReference type="ARBA" id="ARBA00023125"/>
    </source>
</evidence>
<dbReference type="GO" id="GO:0000976">
    <property type="term" value="F:transcription cis-regulatory region binding"/>
    <property type="evidence" value="ECO:0007669"/>
    <property type="project" value="TreeGrafter"/>
</dbReference>
<evidence type="ECO:0000256" key="1">
    <source>
        <dbReference type="ARBA" id="ARBA00023015"/>
    </source>
</evidence>
<proteinExistence type="predicted"/>
<gene>
    <name evidence="6" type="ORF">GCM10010196_34530</name>
</gene>
<evidence type="ECO:0000313" key="7">
    <source>
        <dbReference type="Proteomes" id="UP000610303"/>
    </source>
</evidence>
<dbReference type="InterPro" id="IPR009057">
    <property type="entry name" value="Homeodomain-like_sf"/>
</dbReference>
<keyword evidence="2 4" id="KW-0238">DNA-binding</keyword>
<reference evidence="6" key="1">
    <citation type="journal article" date="2014" name="Int. J. Syst. Evol. Microbiol.">
        <title>Complete genome sequence of Corynebacterium casei LMG S-19264T (=DSM 44701T), isolated from a smear-ripened cheese.</title>
        <authorList>
            <consortium name="US DOE Joint Genome Institute (JGI-PGF)"/>
            <person name="Walter F."/>
            <person name="Albersmeier A."/>
            <person name="Kalinowski J."/>
            <person name="Ruckert C."/>
        </authorList>
    </citation>
    <scope>NUCLEOTIDE SEQUENCE</scope>
    <source>
        <strain evidence="6">JCM 3346</strain>
    </source>
</reference>
<dbReference type="InterPro" id="IPR050109">
    <property type="entry name" value="HTH-type_TetR-like_transc_reg"/>
</dbReference>
<protein>
    <submittedName>
        <fullName evidence="6">TetR family transcriptional regulator</fullName>
    </submittedName>
</protein>
<dbReference type="PRINTS" id="PR00455">
    <property type="entry name" value="HTHTETR"/>
</dbReference>
<comment type="caution">
    <text evidence="6">The sequence shown here is derived from an EMBL/GenBank/DDBJ whole genome shotgun (WGS) entry which is preliminary data.</text>
</comment>